<evidence type="ECO:0000256" key="1">
    <source>
        <dbReference type="SAM" id="MobiDB-lite"/>
    </source>
</evidence>
<name>A0A8X6RQH5_TRICX</name>
<organism evidence="2 3">
    <name type="scientific">Trichonephila clavipes</name>
    <name type="common">Golden silk orbweaver</name>
    <name type="synonym">Nephila clavipes</name>
    <dbReference type="NCBI Taxonomy" id="2585209"/>
    <lineage>
        <taxon>Eukaryota</taxon>
        <taxon>Metazoa</taxon>
        <taxon>Ecdysozoa</taxon>
        <taxon>Arthropoda</taxon>
        <taxon>Chelicerata</taxon>
        <taxon>Arachnida</taxon>
        <taxon>Araneae</taxon>
        <taxon>Araneomorphae</taxon>
        <taxon>Entelegynae</taxon>
        <taxon>Araneoidea</taxon>
        <taxon>Nephilidae</taxon>
        <taxon>Trichonephila</taxon>
    </lineage>
</organism>
<feature type="compositionally biased region" description="Acidic residues" evidence="1">
    <location>
        <begin position="20"/>
        <end position="36"/>
    </location>
</feature>
<gene>
    <name evidence="2" type="primary">NCL1_25846</name>
    <name evidence="2" type="ORF">TNCV_556671</name>
</gene>
<reference evidence="2" key="1">
    <citation type="submission" date="2020-08" db="EMBL/GenBank/DDBJ databases">
        <title>Multicomponent nature underlies the extraordinary mechanical properties of spider dragline silk.</title>
        <authorList>
            <person name="Kono N."/>
            <person name="Nakamura H."/>
            <person name="Mori M."/>
            <person name="Yoshida Y."/>
            <person name="Ohtoshi R."/>
            <person name="Malay A.D."/>
            <person name="Moran D.A.P."/>
            <person name="Tomita M."/>
            <person name="Numata K."/>
            <person name="Arakawa K."/>
        </authorList>
    </citation>
    <scope>NUCLEOTIDE SEQUENCE</scope>
</reference>
<sequence length="95" mass="10779">MQKSGFQMLNCDEIVTSVQEESDPVDDETVEDEDNNNESSKGSSNADALSALETSMQWYVKQSECCSTQLLLLKRIRDLVAKIRRCTMIQRKISD</sequence>
<comment type="caution">
    <text evidence="2">The sequence shown here is derived from an EMBL/GenBank/DDBJ whole genome shotgun (WGS) entry which is preliminary data.</text>
</comment>
<feature type="region of interest" description="Disordered" evidence="1">
    <location>
        <begin position="17"/>
        <end position="47"/>
    </location>
</feature>
<protein>
    <submittedName>
        <fullName evidence="2">Uncharacterized protein</fullName>
    </submittedName>
</protein>
<proteinExistence type="predicted"/>
<keyword evidence="3" id="KW-1185">Reference proteome</keyword>
<evidence type="ECO:0000313" key="2">
    <source>
        <dbReference type="EMBL" id="GFX97177.1"/>
    </source>
</evidence>
<evidence type="ECO:0000313" key="3">
    <source>
        <dbReference type="Proteomes" id="UP000887159"/>
    </source>
</evidence>
<dbReference type="AlphaFoldDB" id="A0A8X6RQH5"/>
<accession>A0A8X6RQH5</accession>
<dbReference type="EMBL" id="BMAU01021196">
    <property type="protein sequence ID" value="GFX97177.1"/>
    <property type="molecule type" value="Genomic_DNA"/>
</dbReference>
<dbReference type="Proteomes" id="UP000887159">
    <property type="component" value="Unassembled WGS sequence"/>
</dbReference>